<dbReference type="Pfam" id="PF04450">
    <property type="entry name" value="BSP"/>
    <property type="match status" value="2"/>
</dbReference>
<reference evidence="2" key="1">
    <citation type="submission" date="2021-06" db="EMBL/GenBank/DDBJ databases">
        <authorList>
            <person name="Hodson N. C."/>
            <person name="Mongue J. A."/>
            <person name="Jaron S. K."/>
        </authorList>
    </citation>
    <scope>NUCLEOTIDE SEQUENCE</scope>
</reference>
<dbReference type="PANTHER" id="PTHR33321:SF12">
    <property type="entry name" value="PLANT BASIC SECRETORY PROTEIN (BSP) FAMILY PROTEIN"/>
    <property type="match status" value="1"/>
</dbReference>
<proteinExistence type="predicted"/>
<comment type="caution">
    <text evidence="2">The sequence shown here is derived from an EMBL/GenBank/DDBJ whole genome shotgun (WGS) entry which is preliminary data.</text>
</comment>
<dbReference type="Proteomes" id="UP000708208">
    <property type="component" value="Unassembled WGS sequence"/>
</dbReference>
<name>A0A8J2JJ23_9HEXA</name>
<keyword evidence="3" id="KW-1185">Reference proteome</keyword>
<protein>
    <submittedName>
        <fullName evidence="2">Uncharacterized protein</fullName>
    </submittedName>
</protein>
<feature type="chain" id="PRO_5035219962" evidence="1">
    <location>
        <begin position="30"/>
        <end position="457"/>
    </location>
</feature>
<dbReference type="AlphaFoldDB" id="A0A8J2JJ23"/>
<organism evidence="2 3">
    <name type="scientific">Allacma fusca</name>
    <dbReference type="NCBI Taxonomy" id="39272"/>
    <lineage>
        <taxon>Eukaryota</taxon>
        <taxon>Metazoa</taxon>
        <taxon>Ecdysozoa</taxon>
        <taxon>Arthropoda</taxon>
        <taxon>Hexapoda</taxon>
        <taxon>Collembola</taxon>
        <taxon>Symphypleona</taxon>
        <taxon>Sminthuridae</taxon>
        <taxon>Allacma</taxon>
    </lineage>
</organism>
<sequence>MKCSVSVRSYHCILSLVFHLIFNAALLEAGTVDKDVTVKPGRNPIQIHMNYTAARDLKDFADKVHATLIEWYPRLADELSLPPSTPIKHLSITFDPGFERVAILTGNKIVGGVKYYRTHQDDVGSMIYTLIRYIQDYKNGPDWLAQGIADYLRFYIFEPHHLLDMPSPKDKYTDGYRVTAYFLNYLVNKFNMKQDIVYWLNKHCREGTYNHTIWVAVLDETVDELWADMMTSLAPIIDIDYSAAPDLKSLARNINSTLTSFYPTVVNTLKTANFVPRKYFKIIFDGKYDGVAHFNGNQIVGGVRYYRTHQDDIGSMVYMMIRLIQDYKNGPRWLAQGIADYWRFYHYEDSRKPKPSVPGRHSKYTDGFQVAAYLLHYLERKYGKIFLDKLNQACREGNYSDDIWPKLFGGKTIDNLWNEMMKYDSGSGNNRFTYKRHITSHQQRTSFKIDYFSTSLN</sequence>
<accession>A0A8J2JJ23</accession>
<dbReference type="InterPro" id="IPR007541">
    <property type="entry name" value="Uncharacterised_BSP"/>
</dbReference>
<evidence type="ECO:0000313" key="3">
    <source>
        <dbReference type="Proteomes" id="UP000708208"/>
    </source>
</evidence>
<keyword evidence="1" id="KW-0732">Signal</keyword>
<feature type="signal peptide" evidence="1">
    <location>
        <begin position="1"/>
        <end position="29"/>
    </location>
</feature>
<gene>
    <name evidence="2" type="ORF">AFUS01_LOCUS7449</name>
</gene>
<evidence type="ECO:0000256" key="1">
    <source>
        <dbReference type="SAM" id="SignalP"/>
    </source>
</evidence>
<dbReference type="EMBL" id="CAJVCH010050432">
    <property type="protein sequence ID" value="CAG7718025.1"/>
    <property type="molecule type" value="Genomic_DNA"/>
</dbReference>
<dbReference type="PANTHER" id="PTHR33321">
    <property type="match status" value="1"/>
</dbReference>
<dbReference type="OrthoDB" id="891726at2759"/>
<evidence type="ECO:0000313" key="2">
    <source>
        <dbReference type="EMBL" id="CAG7718025.1"/>
    </source>
</evidence>